<feature type="compositionally biased region" description="Low complexity" evidence="2">
    <location>
        <begin position="329"/>
        <end position="340"/>
    </location>
</feature>
<feature type="region of interest" description="Disordered" evidence="2">
    <location>
        <begin position="106"/>
        <end position="176"/>
    </location>
</feature>
<dbReference type="GO" id="GO:0005634">
    <property type="term" value="C:nucleus"/>
    <property type="evidence" value="ECO:0007669"/>
    <property type="project" value="TreeGrafter"/>
</dbReference>
<feature type="compositionally biased region" description="Polar residues" evidence="2">
    <location>
        <begin position="309"/>
        <end position="318"/>
    </location>
</feature>
<dbReference type="FunCoup" id="A0A164ZJG8">
    <property type="interactions" value="436"/>
</dbReference>
<dbReference type="OrthoDB" id="5852896at2759"/>
<feature type="compositionally biased region" description="Basic and acidic residues" evidence="2">
    <location>
        <begin position="118"/>
        <end position="140"/>
    </location>
</feature>
<evidence type="ECO:0000313" key="3">
    <source>
        <dbReference type="EMBL" id="KZF19176.1"/>
    </source>
</evidence>
<dbReference type="InParanoid" id="A0A164ZJG8"/>
<dbReference type="Pfam" id="PF04180">
    <property type="entry name" value="LTV"/>
    <property type="match status" value="1"/>
</dbReference>
<accession>A0A164ZJG8</accession>
<dbReference type="GO" id="GO:0000056">
    <property type="term" value="P:ribosomal small subunit export from nucleus"/>
    <property type="evidence" value="ECO:0007669"/>
    <property type="project" value="TreeGrafter"/>
</dbReference>
<proteinExistence type="inferred from homology"/>
<dbReference type="PANTHER" id="PTHR21531:SF0">
    <property type="entry name" value="PROTEIN LTV1 HOMOLOG"/>
    <property type="match status" value="1"/>
</dbReference>
<feature type="compositionally biased region" description="Low complexity" evidence="2">
    <location>
        <begin position="286"/>
        <end position="304"/>
    </location>
</feature>
<feature type="region of interest" description="Disordered" evidence="2">
    <location>
        <begin position="211"/>
        <end position="340"/>
    </location>
</feature>
<comment type="similarity">
    <text evidence="1">Belongs to the LTV1 family.</text>
</comment>
<organism evidence="3 4">
    <name type="scientific">Xylona heveae (strain CBS 132557 / TC161)</name>
    <dbReference type="NCBI Taxonomy" id="1328760"/>
    <lineage>
        <taxon>Eukaryota</taxon>
        <taxon>Fungi</taxon>
        <taxon>Dikarya</taxon>
        <taxon>Ascomycota</taxon>
        <taxon>Pezizomycotina</taxon>
        <taxon>Xylonomycetes</taxon>
        <taxon>Xylonales</taxon>
        <taxon>Xylonaceae</taxon>
        <taxon>Xylona</taxon>
    </lineage>
</organism>
<dbReference type="AlphaFoldDB" id="A0A164ZJG8"/>
<feature type="region of interest" description="Disordered" evidence="2">
    <location>
        <begin position="41"/>
        <end position="65"/>
    </location>
</feature>
<feature type="region of interest" description="Disordered" evidence="2">
    <location>
        <begin position="427"/>
        <end position="452"/>
    </location>
</feature>
<dbReference type="EMBL" id="KV407467">
    <property type="protein sequence ID" value="KZF19176.1"/>
    <property type="molecule type" value="Genomic_DNA"/>
</dbReference>
<dbReference type="OMA" id="TAQHFTL"/>
<protein>
    <submittedName>
        <fullName evidence="3">Low temperature viability protein</fullName>
    </submittedName>
</protein>
<feature type="compositionally biased region" description="Acidic residues" evidence="2">
    <location>
        <begin position="213"/>
        <end position="239"/>
    </location>
</feature>
<evidence type="ECO:0000256" key="1">
    <source>
        <dbReference type="ARBA" id="ARBA00009078"/>
    </source>
</evidence>
<dbReference type="RefSeq" id="XP_018184731.1">
    <property type="nucleotide sequence ID" value="XM_018331365.1"/>
</dbReference>
<keyword evidence="4" id="KW-1185">Reference proteome</keyword>
<sequence>MPRNKWIDKKNATTFALVHRAQNDPRIHDSDAPDMVFTEISKPGAEHHGKDRGSLEDELGLDPDSIRANEGEAANYGIYYDDSNYDYMQHMRDLGTSSDAYFVEAPQPASKQKNKPKMKLEDMLRETNLDDAADDAKTDASGKPSLPDELLPSKNMRHTSYQEQQDIPDALAGFQPDMDPRLREVLEALEDDAYIDEGEDKDIFGELAKGGEELTEEDFEDLNWGDAPEDEEDEGWETDETAKPDKEFKTAAATKPDHESAEDGDEGHGDDWLHEFREFKKDQKANKAAVAAAPKPKPATPSMADGLSSIVTGTSALTSGRRKKRKGAMTSTSGYSMTSSSIFRTEGQTLLDDRFDKIEEEYNEDGDYDDFPDDDTASVVTGMTGMTGQSSASTQQGPMRGDFDSIMDDFLGGYSMAGKRRVKKGGYQTGIEQLDEVRRGLGPARLKSKQRT</sequence>
<dbReference type="GeneID" id="28896502"/>
<dbReference type="InterPro" id="IPR007307">
    <property type="entry name" value="Ltv1"/>
</dbReference>
<gene>
    <name evidence="3" type="ORF">L228DRAFT_241849</name>
</gene>
<feature type="region of interest" description="Disordered" evidence="2">
    <location>
        <begin position="362"/>
        <end position="404"/>
    </location>
</feature>
<feature type="compositionally biased region" description="Basic and acidic residues" evidence="2">
    <location>
        <begin position="240"/>
        <end position="285"/>
    </location>
</feature>
<name>A0A164ZJG8_XYLHT</name>
<dbReference type="STRING" id="1328760.A0A164ZJG8"/>
<dbReference type="GO" id="GO:0030688">
    <property type="term" value="C:preribosome, small subunit precursor"/>
    <property type="evidence" value="ECO:0007669"/>
    <property type="project" value="TreeGrafter"/>
</dbReference>
<feature type="compositionally biased region" description="Polar residues" evidence="2">
    <location>
        <begin position="378"/>
        <end position="397"/>
    </location>
</feature>
<dbReference type="PANTHER" id="PTHR21531">
    <property type="entry name" value="LOW-TEMPERATURE VIABILITY PROTEIN LTV1-RELATED"/>
    <property type="match status" value="1"/>
</dbReference>
<feature type="compositionally biased region" description="Acidic residues" evidence="2">
    <location>
        <begin position="362"/>
        <end position="376"/>
    </location>
</feature>
<dbReference type="GO" id="GO:0005829">
    <property type="term" value="C:cytosol"/>
    <property type="evidence" value="ECO:0007669"/>
    <property type="project" value="TreeGrafter"/>
</dbReference>
<evidence type="ECO:0000313" key="4">
    <source>
        <dbReference type="Proteomes" id="UP000076632"/>
    </source>
</evidence>
<feature type="compositionally biased region" description="Basic and acidic residues" evidence="2">
    <location>
        <begin position="44"/>
        <end position="55"/>
    </location>
</feature>
<reference evidence="3 4" key="1">
    <citation type="journal article" date="2016" name="Fungal Biol.">
        <title>The genome of Xylona heveae provides a window into fungal endophytism.</title>
        <authorList>
            <person name="Gazis R."/>
            <person name="Kuo A."/>
            <person name="Riley R."/>
            <person name="LaButti K."/>
            <person name="Lipzen A."/>
            <person name="Lin J."/>
            <person name="Amirebrahimi M."/>
            <person name="Hesse C.N."/>
            <person name="Spatafora J.W."/>
            <person name="Henrissat B."/>
            <person name="Hainaut M."/>
            <person name="Grigoriev I.V."/>
            <person name="Hibbett D.S."/>
        </authorList>
    </citation>
    <scope>NUCLEOTIDE SEQUENCE [LARGE SCALE GENOMIC DNA]</scope>
    <source>
        <strain evidence="3 4">TC161</strain>
    </source>
</reference>
<dbReference type="Proteomes" id="UP000076632">
    <property type="component" value="Unassembled WGS sequence"/>
</dbReference>
<evidence type="ECO:0000256" key="2">
    <source>
        <dbReference type="SAM" id="MobiDB-lite"/>
    </source>
</evidence>
<dbReference type="GO" id="GO:0042274">
    <property type="term" value="P:ribosomal small subunit biogenesis"/>
    <property type="evidence" value="ECO:0007669"/>
    <property type="project" value="InterPro"/>
</dbReference>